<reference evidence="1" key="1">
    <citation type="journal article" date="2014" name="Int. J. Syst. Evol. Microbiol.">
        <title>Complete genome sequence of Corynebacterium casei LMG S-19264T (=DSM 44701T), isolated from a smear-ripened cheese.</title>
        <authorList>
            <consortium name="US DOE Joint Genome Institute (JGI-PGF)"/>
            <person name="Walter F."/>
            <person name="Albersmeier A."/>
            <person name="Kalinowski J."/>
            <person name="Ruckert C."/>
        </authorList>
    </citation>
    <scope>NUCLEOTIDE SEQUENCE</scope>
    <source>
        <strain evidence="1">JCM 4790</strain>
    </source>
</reference>
<organism evidence="1 2">
    <name type="scientific">Streptomyces minutiscleroticus</name>
    <dbReference type="NCBI Taxonomy" id="68238"/>
    <lineage>
        <taxon>Bacteria</taxon>
        <taxon>Bacillati</taxon>
        <taxon>Actinomycetota</taxon>
        <taxon>Actinomycetes</taxon>
        <taxon>Kitasatosporales</taxon>
        <taxon>Streptomycetaceae</taxon>
        <taxon>Streptomyces</taxon>
    </lineage>
</organism>
<sequence length="98" mass="10496">MSTARTSPFRSRAVPTSLVGAYTGRLVRFATCCATGRPATRGCRPVSQEYSTSGRSWSPSCDQDLSTMPSCTPLTFTVGRFASSVPSVTVRGVPWLTK</sequence>
<reference evidence="1" key="2">
    <citation type="submission" date="2020-09" db="EMBL/GenBank/DDBJ databases">
        <authorList>
            <person name="Sun Q."/>
            <person name="Ohkuma M."/>
        </authorList>
    </citation>
    <scope>NUCLEOTIDE SEQUENCE</scope>
    <source>
        <strain evidence="1">JCM 4790</strain>
    </source>
</reference>
<evidence type="ECO:0000313" key="2">
    <source>
        <dbReference type="Proteomes" id="UP000619244"/>
    </source>
</evidence>
<protein>
    <submittedName>
        <fullName evidence="1">Uncharacterized protein</fullName>
    </submittedName>
</protein>
<accession>A0A918NPX9</accession>
<dbReference type="Proteomes" id="UP000619244">
    <property type="component" value="Unassembled WGS sequence"/>
</dbReference>
<dbReference type="AlphaFoldDB" id="A0A918NPX9"/>
<evidence type="ECO:0000313" key="1">
    <source>
        <dbReference type="EMBL" id="GGX86012.1"/>
    </source>
</evidence>
<comment type="caution">
    <text evidence="1">The sequence shown here is derived from an EMBL/GenBank/DDBJ whole genome shotgun (WGS) entry which is preliminary data.</text>
</comment>
<keyword evidence="2" id="KW-1185">Reference proteome</keyword>
<proteinExistence type="predicted"/>
<gene>
    <name evidence="1" type="ORF">GCM10010358_45170</name>
</gene>
<dbReference type="EMBL" id="BMVU01000023">
    <property type="protein sequence ID" value="GGX86012.1"/>
    <property type="molecule type" value="Genomic_DNA"/>
</dbReference>
<name>A0A918NPX9_9ACTN</name>